<dbReference type="EMBL" id="AK358413">
    <property type="protein sequence ID" value="BAJ89626.1"/>
    <property type="molecule type" value="mRNA"/>
</dbReference>
<keyword evidence="1" id="KW-0812">Transmembrane</keyword>
<accession>F2D3F5</accession>
<organism evidence="2">
    <name type="scientific">Hordeum vulgare subsp. vulgare</name>
    <name type="common">Domesticated barley</name>
    <dbReference type="NCBI Taxonomy" id="112509"/>
    <lineage>
        <taxon>Eukaryota</taxon>
        <taxon>Viridiplantae</taxon>
        <taxon>Streptophyta</taxon>
        <taxon>Embryophyta</taxon>
        <taxon>Tracheophyta</taxon>
        <taxon>Spermatophyta</taxon>
        <taxon>Magnoliopsida</taxon>
        <taxon>Liliopsida</taxon>
        <taxon>Poales</taxon>
        <taxon>Poaceae</taxon>
        <taxon>BOP clade</taxon>
        <taxon>Pooideae</taxon>
        <taxon>Triticodae</taxon>
        <taxon>Triticeae</taxon>
        <taxon>Hordeinae</taxon>
        <taxon>Hordeum</taxon>
    </lineage>
</organism>
<keyword evidence="1" id="KW-1133">Transmembrane helix</keyword>
<keyword evidence="1" id="KW-0472">Membrane</keyword>
<reference evidence="2" key="1">
    <citation type="journal article" date="2011" name="Plant Physiol.">
        <title>Comprehensive sequence analysis of 24,783 barley full-length cDNAs derived from 12 clone libraries.</title>
        <authorList>
            <person name="Matsumoto T."/>
            <person name="Tanaka T."/>
            <person name="Sakai H."/>
            <person name="Amano N."/>
            <person name="Kanamori H."/>
            <person name="Kurita K."/>
            <person name="Kikuta A."/>
            <person name="Kamiya K."/>
            <person name="Yamamoto M."/>
            <person name="Ikawa H."/>
            <person name="Fujii N."/>
            <person name="Hori K."/>
            <person name="Itoh T."/>
            <person name="Sato K."/>
        </authorList>
    </citation>
    <scope>NUCLEOTIDE SEQUENCE</scope>
    <source>
        <tissue evidence="2">Shoot</tissue>
    </source>
</reference>
<evidence type="ECO:0000256" key="1">
    <source>
        <dbReference type="SAM" id="Phobius"/>
    </source>
</evidence>
<evidence type="ECO:0000313" key="2">
    <source>
        <dbReference type="EMBL" id="BAJ89626.1"/>
    </source>
</evidence>
<name>F2D3F5_HORVV</name>
<proteinExistence type="evidence at transcript level"/>
<sequence length="149" mass="16269">MHRNCFRQRNPPPPRAVFAGMATRLGVAQTCSATLAGNHLMRDAAALPETVIHGELVPFVSWFCLCVCLCCCTSICLLFCLSHGVSFYWRAGEGGATQGEGVNMAVVSRSPTFDIARDFIDKIELQPMFVAQERAAVVSSRKCCSVSRH</sequence>
<dbReference type="AlphaFoldDB" id="F2D3F5"/>
<feature type="transmembrane region" description="Helical" evidence="1">
    <location>
        <begin position="56"/>
        <end position="81"/>
    </location>
</feature>
<protein>
    <submittedName>
        <fullName evidence="2">Predicted protein</fullName>
    </submittedName>
</protein>